<proteinExistence type="predicted"/>
<dbReference type="KEGG" id="nano:G5V58_16470"/>
<feature type="region of interest" description="Disordered" evidence="1">
    <location>
        <begin position="317"/>
        <end position="336"/>
    </location>
</feature>
<dbReference type="RefSeq" id="WP_165235047.1">
    <property type="nucleotide sequence ID" value="NZ_CP049257.1"/>
</dbReference>
<dbReference type="Proteomes" id="UP000502996">
    <property type="component" value="Chromosome"/>
</dbReference>
<evidence type="ECO:0000313" key="3">
    <source>
        <dbReference type="Proteomes" id="UP000502996"/>
    </source>
</evidence>
<accession>A0A6G6WFZ2</accession>
<feature type="compositionally biased region" description="Low complexity" evidence="1">
    <location>
        <begin position="317"/>
        <end position="326"/>
    </location>
</feature>
<sequence>MSLTLPRWTSTASARSPEGFESFYKDVRGRLLLQTYALTGDLHASQRAVRDALVVAWHHWRKVTRLDEPEDYVRPLAWARAQRRSSARWWARREDVDAEARATLDALGKLSGTQRKVLLLTHLTSLPVDRMAREVGVTRATAERELQTASAQFALHRGVPSAAIRTVLEALAPDAGQVRWPRPSILMRAGSARRRAHTTIGVVVAVAAVALSGSLVTDAAGVRPELASKGILDGSASPTPTRAPAPPPPPPDPLTPEALLALDQVVGAYPGQWTEGTTSTNTEGDGLVFTCQAHRYADTKGIGALVRTFTAAAPAASAPKATGPATVGQSAEASADVTAAEKTYRTTVDWYAGCESPRVQLLATRRVVGVGDEATLMVLRAWNDPATTQVVGVARTGGLTTTVVDTRPAPKEPGAEPPDAVLESSAELLATAVTGLCTLPDHGECAGAPQLEEASPPPVGRHPELLVEADLPPVPGVTQPWVGTRASKVQDNPAATRCDKTTFTEPGVTGARTRTFVIPDAAELPPEFGLAETTGALPRKQAQRFVDDIRSSLDGCTDEVFGTDVERLAQEETGPRDLSVWRLTVEVSEKRSVRYLMAVVREGNAVAQLSFVPADDVSIGPAAFIALAHRAQERLGQLTSP</sequence>
<evidence type="ECO:0000313" key="2">
    <source>
        <dbReference type="EMBL" id="QIG44154.1"/>
    </source>
</evidence>
<evidence type="ECO:0000256" key="1">
    <source>
        <dbReference type="SAM" id="MobiDB-lite"/>
    </source>
</evidence>
<feature type="compositionally biased region" description="Pro residues" evidence="1">
    <location>
        <begin position="241"/>
        <end position="254"/>
    </location>
</feature>
<evidence type="ECO:0008006" key="4">
    <source>
        <dbReference type="Google" id="ProtNLM"/>
    </source>
</evidence>
<dbReference type="InterPro" id="IPR036388">
    <property type="entry name" value="WH-like_DNA-bd_sf"/>
</dbReference>
<name>A0A6G6WFZ2_9ACTN</name>
<dbReference type="Gene3D" id="1.10.10.10">
    <property type="entry name" value="Winged helix-like DNA-binding domain superfamily/Winged helix DNA-binding domain"/>
    <property type="match status" value="1"/>
</dbReference>
<reference evidence="2 3" key="1">
    <citation type="submission" date="2020-02" db="EMBL/GenBank/DDBJ databases">
        <title>Full genome sequence of Nocardioides sp. R-3366.</title>
        <authorList>
            <person name="Im W.-T."/>
        </authorList>
    </citation>
    <scope>NUCLEOTIDE SEQUENCE [LARGE SCALE GENOMIC DNA]</scope>
    <source>
        <strain evidence="2 3">R-3366</strain>
    </source>
</reference>
<gene>
    <name evidence="2" type="ORF">G5V58_16470</name>
</gene>
<feature type="region of interest" description="Disordered" evidence="1">
    <location>
        <begin position="230"/>
        <end position="256"/>
    </location>
</feature>
<protein>
    <recommendedName>
        <fullName evidence="4">RNA polymerase sigma factor 70 region 4 type 2 domain-containing protein</fullName>
    </recommendedName>
</protein>
<keyword evidence="3" id="KW-1185">Reference proteome</keyword>
<dbReference type="EMBL" id="CP049257">
    <property type="protein sequence ID" value="QIG44154.1"/>
    <property type="molecule type" value="Genomic_DNA"/>
</dbReference>
<dbReference type="AlphaFoldDB" id="A0A6G6WFZ2"/>
<organism evidence="2 3">
    <name type="scientific">Nocardioides anomalus</name>
    <dbReference type="NCBI Taxonomy" id="2712223"/>
    <lineage>
        <taxon>Bacteria</taxon>
        <taxon>Bacillati</taxon>
        <taxon>Actinomycetota</taxon>
        <taxon>Actinomycetes</taxon>
        <taxon>Propionibacteriales</taxon>
        <taxon>Nocardioidaceae</taxon>
        <taxon>Nocardioides</taxon>
    </lineage>
</organism>